<accession>A0A3D1JIG0</accession>
<dbReference type="Proteomes" id="UP000264141">
    <property type="component" value="Unassembled WGS sequence"/>
</dbReference>
<evidence type="ECO:0000256" key="1">
    <source>
        <dbReference type="ARBA" id="ARBA00023118"/>
    </source>
</evidence>
<evidence type="ECO:0000313" key="4">
    <source>
        <dbReference type="Proteomes" id="UP000264141"/>
    </source>
</evidence>
<dbReference type="STRING" id="229919.GCA_001050195_03420"/>
<comment type="caution">
    <text evidence="3">The sequence shown here is derived from an EMBL/GenBank/DDBJ whole genome shotgun (WGS) entry which is preliminary data.</text>
</comment>
<dbReference type="NCBIfam" id="TIGR02580">
    <property type="entry name" value="cas_RAMP_Cmr4"/>
    <property type="match status" value="1"/>
</dbReference>
<reference evidence="3 4" key="1">
    <citation type="journal article" date="2018" name="Nat. Biotechnol.">
        <title>A standardized bacterial taxonomy based on genome phylogeny substantially revises the tree of life.</title>
        <authorList>
            <person name="Parks D.H."/>
            <person name="Chuvochina M."/>
            <person name="Waite D.W."/>
            <person name="Rinke C."/>
            <person name="Skarshewski A."/>
            <person name="Chaumeil P.A."/>
            <person name="Hugenholtz P."/>
        </authorList>
    </citation>
    <scope>NUCLEOTIDE SEQUENCE [LARGE SCALE GENOMIC DNA]</scope>
    <source>
        <strain evidence="3">UBA8781</strain>
    </source>
</reference>
<dbReference type="InterPro" id="IPR005537">
    <property type="entry name" value="RAMP_III_fam"/>
</dbReference>
<name>A0A3D1JIG0_9CHLR</name>
<organism evidence="3 4">
    <name type="scientific">Anaerolinea thermolimosa</name>
    <dbReference type="NCBI Taxonomy" id="229919"/>
    <lineage>
        <taxon>Bacteria</taxon>
        <taxon>Bacillati</taxon>
        <taxon>Chloroflexota</taxon>
        <taxon>Anaerolineae</taxon>
        <taxon>Anaerolineales</taxon>
        <taxon>Anaerolineaceae</taxon>
        <taxon>Anaerolinea</taxon>
    </lineage>
</organism>
<dbReference type="PANTHER" id="PTHR36700:SF1">
    <property type="entry name" value="CRISPR SYSTEM CMR SUBUNIT CMR4"/>
    <property type="match status" value="1"/>
</dbReference>
<protein>
    <submittedName>
        <fullName evidence="3">Type III-B CRISPR module RAMP protein Cmr4</fullName>
    </submittedName>
</protein>
<feature type="domain" description="CRISPR type III-associated protein" evidence="2">
    <location>
        <begin position="10"/>
        <end position="294"/>
    </location>
</feature>
<dbReference type="EMBL" id="DPBP01000026">
    <property type="protein sequence ID" value="HCE17406.1"/>
    <property type="molecule type" value="Genomic_DNA"/>
</dbReference>
<sequence>MFKARRLLFFYVETPLHVGAGRASANVDLPIQRERVTQYPMVQASSLKGALRAEFRQVHHLSDDDALVEAIFGKAGSTGENWAGAISAGDARILLFPVRSLAGVFAWVTSLHALESFRRSAELAGQSVSWNVPQGGPEGTAAWVGSKSQVAPEGKVVLEEFSFDARPKSEVDAIAQWLAANALPQGAAFQYWRETLPARLCILHEDAFRDFCLYATEVQTHIRIDPEKKTVAEGALWTAESLPADSLLYAPLMTMDVRNGKDQMPADEVLKEFDFLQDGHVQLGGDETTGQGWVAVKVYGG</sequence>
<dbReference type="Pfam" id="PF03787">
    <property type="entry name" value="RAMPs"/>
    <property type="match status" value="1"/>
</dbReference>
<dbReference type="AlphaFoldDB" id="A0A3D1JIG0"/>
<dbReference type="GO" id="GO:0051607">
    <property type="term" value="P:defense response to virus"/>
    <property type="evidence" value="ECO:0007669"/>
    <property type="project" value="UniProtKB-KW"/>
</dbReference>
<dbReference type="PANTHER" id="PTHR36700">
    <property type="entry name" value="CRISPR SYSTEM CMR SUBUNIT CMR4"/>
    <property type="match status" value="1"/>
</dbReference>
<evidence type="ECO:0000313" key="3">
    <source>
        <dbReference type="EMBL" id="HCE17406.1"/>
    </source>
</evidence>
<evidence type="ECO:0000259" key="2">
    <source>
        <dbReference type="Pfam" id="PF03787"/>
    </source>
</evidence>
<keyword evidence="1" id="KW-0051">Antiviral defense</keyword>
<dbReference type="InterPro" id="IPR013410">
    <property type="entry name" value="CRISPR-assoc_RAMP_Cmr4"/>
</dbReference>
<gene>
    <name evidence="3" type="primary">cmr4</name>
    <name evidence="3" type="ORF">DEQ80_06070</name>
</gene>
<proteinExistence type="predicted"/>